<name>A0A9D3YJJ2_DREPO</name>
<reference evidence="2" key="1">
    <citation type="journal article" date="2019" name="bioRxiv">
        <title>The Genome of the Zebra Mussel, Dreissena polymorpha: A Resource for Invasive Species Research.</title>
        <authorList>
            <person name="McCartney M.A."/>
            <person name="Auch B."/>
            <person name="Kono T."/>
            <person name="Mallez S."/>
            <person name="Zhang Y."/>
            <person name="Obille A."/>
            <person name="Becker A."/>
            <person name="Abrahante J.E."/>
            <person name="Garbe J."/>
            <person name="Badalamenti J.P."/>
            <person name="Herman A."/>
            <person name="Mangelson H."/>
            <person name="Liachko I."/>
            <person name="Sullivan S."/>
            <person name="Sone E.D."/>
            <person name="Koren S."/>
            <person name="Silverstein K.A.T."/>
            <person name="Beckman K.B."/>
            <person name="Gohl D.M."/>
        </authorList>
    </citation>
    <scope>NUCLEOTIDE SEQUENCE</scope>
    <source>
        <strain evidence="2">Duluth1</strain>
        <tissue evidence="2">Whole animal</tissue>
    </source>
</reference>
<comment type="caution">
    <text evidence="2">The sequence shown here is derived from an EMBL/GenBank/DDBJ whole genome shotgun (WGS) entry which is preliminary data.</text>
</comment>
<dbReference type="Proteomes" id="UP000828390">
    <property type="component" value="Unassembled WGS sequence"/>
</dbReference>
<evidence type="ECO:0000313" key="2">
    <source>
        <dbReference type="EMBL" id="KAH3699983.1"/>
    </source>
</evidence>
<dbReference type="AlphaFoldDB" id="A0A9D3YJJ2"/>
<feature type="transmembrane region" description="Helical" evidence="1">
    <location>
        <begin position="6"/>
        <end position="27"/>
    </location>
</feature>
<organism evidence="2 3">
    <name type="scientific">Dreissena polymorpha</name>
    <name type="common">Zebra mussel</name>
    <name type="synonym">Mytilus polymorpha</name>
    <dbReference type="NCBI Taxonomy" id="45954"/>
    <lineage>
        <taxon>Eukaryota</taxon>
        <taxon>Metazoa</taxon>
        <taxon>Spiralia</taxon>
        <taxon>Lophotrochozoa</taxon>
        <taxon>Mollusca</taxon>
        <taxon>Bivalvia</taxon>
        <taxon>Autobranchia</taxon>
        <taxon>Heteroconchia</taxon>
        <taxon>Euheterodonta</taxon>
        <taxon>Imparidentia</taxon>
        <taxon>Neoheterodontei</taxon>
        <taxon>Myida</taxon>
        <taxon>Dreissenoidea</taxon>
        <taxon>Dreissenidae</taxon>
        <taxon>Dreissena</taxon>
    </lineage>
</organism>
<keyword evidence="1" id="KW-0472">Membrane</keyword>
<sequence length="75" mass="9084">MGQTGWLFTWLLLSWGQTGWLFTWLLLSWVRLLALHCQQLTWTLKEPSETCRLHMISTVNTGMLYHERLRLLYRF</sequence>
<protein>
    <submittedName>
        <fullName evidence="2">Uncharacterized protein</fullName>
    </submittedName>
</protein>
<evidence type="ECO:0000313" key="3">
    <source>
        <dbReference type="Proteomes" id="UP000828390"/>
    </source>
</evidence>
<dbReference type="EMBL" id="JAIWYP010000015">
    <property type="protein sequence ID" value="KAH3699983.1"/>
    <property type="molecule type" value="Genomic_DNA"/>
</dbReference>
<keyword evidence="1" id="KW-0812">Transmembrane</keyword>
<keyword evidence="1" id="KW-1133">Transmembrane helix</keyword>
<reference evidence="2" key="2">
    <citation type="submission" date="2020-11" db="EMBL/GenBank/DDBJ databases">
        <authorList>
            <person name="McCartney M.A."/>
            <person name="Auch B."/>
            <person name="Kono T."/>
            <person name="Mallez S."/>
            <person name="Becker A."/>
            <person name="Gohl D.M."/>
            <person name="Silverstein K.A.T."/>
            <person name="Koren S."/>
            <person name="Bechman K.B."/>
            <person name="Herman A."/>
            <person name="Abrahante J.E."/>
            <person name="Garbe J."/>
        </authorList>
    </citation>
    <scope>NUCLEOTIDE SEQUENCE</scope>
    <source>
        <strain evidence="2">Duluth1</strain>
        <tissue evidence="2">Whole animal</tissue>
    </source>
</reference>
<accession>A0A9D3YJJ2</accession>
<keyword evidence="3" id="KW-1185">Reference proteome</keyword>
<proteinExistence type="predicted"/>
<evidence type="ECO:0000256" key="1">
    <source>
        <dbReference type="SAM" id="Phobius"/>
    </source>
</evidence>
<gene>
    <name evidence="2" type="ORF">DPMN_074946</name>
</gene>